<gene>
    <name evidence="1" type="ORF">METZ01_LOCUS131020</name>
</gene>
<accession>A0A381YM85</accession>
<sequence length="192" mass="20748">MTESTALPSRRKVLTAVTGAFVVAAALLVGAILPAEYGIDPVGTGRLLGLLALGQSQPFATEEGEYRVDRAELSLYPAEWVEYFYRLDEGSNMVFTWDATGPVTYNFHASPDGAPAGYAESFDAQDLAEGHGTYTAPFTGIHGWYWENIGTEEITITLTTAGFYTTAEEGRARAAGYKPLTDIRGNRIPVDP</sequence>
<proteinExistence type="predicted"/>
<dbReference type="EMBL" id="UINC01018579">
    <property type="protein sequence ID" value="SVA78166.1"/>
    <property type="molecule type" value="Genomic_DNA"/>
</dbReference>
<protein>
    <submittedName>
        <fullName evidence="1">Uncharacterized protein</fullName>
    </submittedName>
</protein>
<evidence type="ECO:0000313" key="1">
    <source>
        <dbReference type="EMBL" id="SVA78166.1"/>
    </source>
</evidence>
<organism evidence="1">
    <name type="scientific">marine metagenome</name>
    <dbReference type="NCBI Taxonomy" id="408172"/>
    <lineage>
        <taxon>unclassified sequences</taxon>
        <taxon>metagenomes</taxon>
        <taxon>ecological metagenomes</taxon>
    </lineage>
</organism>
<name>A0A381YM85_9ZZZZ</name>
<dbReference type="AlphaFoldDB" id="A0A381YM85"/>
<reference evidence="1" key="1">
    <citation type="submission" date="2018-05" db="EMBL/GenBank/DDBJ databases">
        <authorList>
            <person name="Lanie J.A."/>
            <person name="Ng W.-L."/>
            <person name="Kazmierczak K.M."/>
            <person name="Andrzejewski T.M."/>
            <person name="Davidsen T.M."/>
            <person name="Wayne K.J."/>
            <person name="Tettelin H."/>
            <person name="Glass J.I."/>
            <person name="Rusch D."/>
            <person name="Podicherti R."/>
            <person name="Tsui H.-C.T."/>
            <person name="Winkler M.E."/>
        </authorList>
    </citation>
    <scope>NUCLEOTIDE SEQUENCE</scope>
</reference>